<keyword evidence="2" id="KW-0808">Transferase</keyword>
<dbReference type="GO" id="GO:0102130">
    <property type="term" value="F:malonyl-CoA methyltransferase activity"/>
    <property type="evidence" value="ECO:0007669"/>
    <property type="project" value="UniProtKB-EC"/>
</dbReference>
<dbReference type="Pfam" id="PF08241">
    <property type="entry name" value="Methyltransf_11"/>
    <property type="match status" value="1"/>
</dbReference>
<evidence type="ECO:0000313" key="3">
    <source>
        <dbReference type="Proteomes" id="UP000255082"/>
    </source>
</evidence>
<organism evidence="2 3">
    <name type="scientific">Nocardia africana</name>
    <dbReference type="NCBI Taxonomy" id="134964"/>
    <lineage>
        <taxon>Bacteria</taxon>
        <taxon>Bacillati</taxon>
        <taxon>Actinomycetota</taxon>
        <taxon>Actinomycetes</taxon>
        <taxon>Mycobacteriales</taxon>
        <taxon>Nocardiaceae</taxon>
        <taxon>Nocardia</taxon>
    </lineage>
</organism>
<protein>
    <submittedName>
        <fullName evidence="2">Malonyl-CoA O-methyltransferase BioC</fullName>
        <ecNumber evidence="2">2.1.1.197</ecNumber>
    </submittedName>
</protein>
<dbReference type="Proteomes" id="UP000255082">
    <property type="component" value="Unassembled WGS sequence"/>
</dbReference>
<dbReference type="InterPro" id="IPR029063">
    <property type="entry name" value="SAM-dependent_MTases_sf"/>
</dbReference>
<evidence type="ECO:0000259" key="1">
    <source>
        <dbReference type="Pfam" id="PF08241"/>
    </source>
</evidence>
<reference evidence="2 3" key="1">
    <citation type="submission" date="2018-06" db="EMBL/GenBank/DDBJ databases">
        <authorList>
            <consortium name="Pathogen Informatics"/>
            <person name="Doyle S."/>
        </authorList>
    </citation>
    <scope>NUCLEOTIDE SEQUENCE [LARGE SCALE GENOMIC DNA]</scope>
    <source>
        <strain evidence="2 3">NCTC13184</strain>
    </source>
</reference>
<keyword evidence="2" id="KW-0489">Methyltransferase</keyword>
<gene>
    <name evidence="2" type="primary">bioC_2</name>
    <name evidence="2" type="ORF">NCTC13184_04886</name>
</gene>
<accession>A0A378X135</accession>
<dbReference type="AlphaFoldDB" id="A0A378X135"/>
<dbReference type="EC" id="2.1.1.197" evidence="2"/>
<dbReference type="PANTHER" id="PTHR43591">
    <property type="entry name" value="METHYLTRANSFERASE"/>
    <property type="match status" value="1"/>
</dbReference>
<dbReference type="CDD" id="cd02440">
    <property type="entry name" value="AdoMet_MTases"/>
    <property type="match status" value="1"/>
</dbReference>
<dbReference type="GO" id="GO:0008757">
    <property type="term" value="F:S-adenosylmethionine-dependent methyltransferase activity"/>
    <property type="evidence" value="ECO:0007669"/>
    <property type="project" value="InterPro"/>
</dbReference>
<dbReference type="Gene3D" id="3.40.50.150">
    <property type="entry name" value="Vaccinia Virus protein VP39"/>
    <property type="match status" value="1"/>
</dbReference>
<dbReference type="SUPFAM" id="SSF53335">
    <property type="entry name" value="S-adenosyl-L-methionine-dependent methyltransferases"/>
    <property type="match status" value="1"/>
</dbReference>
<proteinExistence type="predicted"/>
<dbReference type="EMBL" id="UGRU01000001">
    <property type="protein sequence ID" value="SUA46361.1"/>
    <property type="molecule type" value="Genomic_DNA"/>
</dbReference>
<dbReference type="RefSeq" id="WP_062967999.1">
    <property type="nucleotide sequence ID" value="NZ_JAJFOE010000001.1"/>
</dbReference>
<name>A0A378X135_9NOCA</name>
<dbReference type="InterPro" id="IPR013216">
    <property type="entry name" value="Methyltransf_11"/>
</dbReference>
<dbReference type="GO" id="GO:0032259">
    <property type="term" value="P:methylation"/>
    <property type="evidence" value="ECO:0007669"/>
    <property type="project" value="UniProtKB-KW"/>
</dbReference>
<feature type="domain" description="Methyltransferase type 11" evidence="1">
    <location>
        <begin position="50"/>
        <end position="146"/>
    </location>
</feature>
<dbReference type="OrthoDB" id="9805171at2"/>
<sequence>MSLADTFTDRMLRRPRGRLARLMWKDMKAHHSIFADTLATLNLSPDDRLLEIGCGGGAFATRALATGCRVTAVDHSADMVALTAAANPDAVREGRLRVLEADAETLPLPDAHFSCATTMNTLFFTDAANVLAELRRVLEPGGRLVIHTVAPQPPRTTMPAPVARRLRFHTDDELRALLDSAGFQDVRVGRIDGVFQLATAVHAADFPTVTDEEAEQHPGQEYR</sequence>
<evidence type="ECO:0000313" key="2">
    <source>
        <dbReference type="EMBL" id="SUA46361.1"/>
    </source>
</evidence>